<feature type="compositionally biased region" description="Polar residues" evidence="1">
    <location>
        <begin position="464"/>
        <end position="480"/>
    </location>
</feature>
<feature type="compositionally biased region" description="Basic and acidic residues" evidence="1">
    <location>
        <begin position="485"/>
        <end position="502"/>
    </location>
</feature>
<evidence type="ECO:0000313" key="2">
    <source>
        <dbReference type="EMBL" id="KZT39111.1"/>
    </source>
</evidence>
<feature type="compositionally biased region" description="Basic and acidic residues" evidence="1">
    <location>
        <begin position="542"/>
        <end position="564"/>
    </location>
</feature>
<feature type="compositionally biased region" description="Low complexity" evidence="1">
    <location>
        <begin position="128"/>
        <end position="144"/>
    </location>
</feature>
<proteinExistence type="predicted"/>
<feature type="region of interest" description="Disordered" evidence="1">
    <location>
        <begin position="1"/>
        <end position="160"/>
    </location>
</feature>
<feature type="compositionally biased region" description="Basic residues" evidence="1">
    <location>
        <begin position="101"/>
        <end position="124"/>
    </location>
</feature>
<gene>
    <name evidence="2" type="ORF">SISSUDRAFT_670430</name>
</gene>
<feature type="region of interest" description="Disordered" evidence="1">
    <location>
        <begin position="464"/>
        <end position="513"/>
    </location>
</feature>
<feature type="region of interest" description="Disordered" evidence="1">
    <location>
        <begin position="528"/>
        <end position="575"/>
    </location>
</feature>
<feature type="compositionally biased region" description="Low complexity" evidence="1">
    <location>
        <begin position="358"/>
        <end position="368"/>
    </location>
</feature>
<feature type="compositionally biased region" description="Basic and acidic residues" evidence="1">
    <location>
        <begin position="1"/>
        <end position="12"/>
    </location>
</feature>
<keyword evidence="3" id="KW-1185">Reference proteome</keyword>
<dbReference type="EMBL" id="KV428051">
    <property type="protein sequence ID" value="KZT39111.1"/>
    <property type="molecule type" value="Genomic_DNA"/>
</dbReference>
<dbReference type="AlphaFoldDB" id="A0A166E192"/>
<protein>
    <submittedName>
        <fullName evidence="2">Uncharacterized protein</fullName>
    </submittedName>
</protein>
<feature type="compositionally biased region" description="Polar residues" evidence="1">
    <location>
        <begin position="329"/>
        <end position="343"/>
    </location>
</feature>
<accession>A0A166E192</accession>
<reference evidence="2 3" key="1">
    <citation type="journal article" date="2016" name="Mol. Biol. Evol.">
        <title>Comparative Genomics of Early-Diverging Mushroom-Forming Fungi Provides Insights into the Origins of Lignocellulose Decay Capabilities.</title>
        <authorList>
            <person name="Nagy L.G."/>
            <person name="Riley R."/>
            <person name="Tritt A."/>
            <person name="Adam C."/>
            <person name="Daum C."/>
            <person name="Floudas D."/>
            <person name="Sun H."/>
            <person name="Yadav J.S."/>
            <person name="Pangilinan J."/>
            <person name="Larsson K.H."/>
            <person name="Matsuura K."/>
            <person name="Barry K."/>
            <person name="Labutti K."/>
            <person name="Kuo R."/>
            <person name="Ohm R.A."/>
            <person name="Bhattacharya S.S."/>
            <person name="Shirouzu T."/>
            <person name="Yoshinaga Y."/>
            <person name="Martin F.M."/>
            <person name="Grigoriev I.V."/>
            <person name="Hibbett D.S."/>
        </authorList>
    </citation>
    <scope>NUCLEOTIDE SEQUENCE [LARGE SCALE GENOMIC DNA]</scope>
    <source>
        <strain evidence="2 3">HHB10207 ss-3</strain>
    </source>
</reference>
<feature type="compositionally biased region" description="Low complexity" evidence="1">
    <location>
        <begin position="528"/>
        <end position="538"/>
    </location>
</feature>
<feature type="region of interest" description="Disordered" evidence="1">
    <location>
        <begin position="272"/>
        <end position="373"/>
    </location>
</feature>
<name>A0A166E192_9AGAM</name>
<evidence type="ECO:0000256" key="1">
    <source>
        <dbReference type="SAM" id="MobiDB-lite"/>
    </source>
</evidence>
<organism evidence="2 3">
    <name type="scientific">Sistotremastrum suecicum HHB10207 ss-3</name>
    <dbReference type="NCBI Taxonomy" id="1314776"/>
    <lineage>
        <taxon>Eukaryota</taxon>
        <taxon>Fungi</taxon>
        <taxon>Dikarya</taxon>
        <taxon>Basidiomycota</taxon>
        <taxon>Agaricomycotina</taxon>
        <taxon>Agaricomycetes</taxon>
        <taxon>Sistotremastrales</taxon>
        <taxon>Sistotremastraceae</taxon>
        <taxon>Sistotremastrum</taxon>
    </lineage>
</organism>
<evidence type="ECO:0000313" key="3">
    <source>
        <dbReference type="Proteomes" id="UP000076798"/>
    </source>
</evidence>
<feature type="compositionally biased region" description="Low complexity" evidence="1">
    <location>
        <begin position="309"/>
        <end position="320"/>
    </location>
</feature>
<feature type="region of interest" description="Disordered" evidence="1">
    <location>
        <begin position="180"/>
        <end position="241"/>
    </location>
</feature>
<feature type="compositionally biased region" description="Polar residues" evidence="1">
    <location>
        <begin position="18"/>
        <end position="27"/>
    </location>
</feature>
<sequence length="652" mass="68983">MALDADAKRVSRADQAVRSATNLSNTLSEEEDETDTSSTSDSESDSDIQSEKEEAVAPVKSTTTTPVLPDSRKSYSRAPSPRLTPKSSSSTAPPPASGDRQRRHSHRQTQFHHNHNHHQRRPRHVSFPTTTHPSSPRRPTLSSRANSDPTGSPPHLHPIPIGRLIRDIIPDRIARSLPVATGHAESHRSPALASDVVSDSGYGEAPAKDTSSGTRIPTRTPASPPSIEAAPPTPPTRLLVVSSSSPSAAAYADASGNIRAAAASDLAPRLVIVNPTPHPTPPATPEVAEPPQVTGFGSQSNAPPHSHRSLSTTSNSSGSLSPPPITMIISKTSPLRNPSSALGVQQKPLSVKPPLARSFSSSSSTSESVDSRRGGQEGIFFLHKSTSSLSPVREITQLPLPPDAMLTNIAQLENKRDGKSRIKEKEGDHDAIPKSEVAVPVSAIATTSAAPTTELHNIAEGNEHTSVASSHARSVGSNKSRGGKLAKEKEKEPGKGKAKEVIKTSGAKSKLGMRQTKGLTGLTMTAAHPAGHAGKHAPSGVRVEKKVRMNSSSRERGPSAERRTSHGANGKGKGKETAHVKVSFLCYPARQPCAYADLLPDTACLVTIANRSFTPASNHTNRCQAYRSTAFTQRQGQEGSVSGLYFIRVLFG</sequence>
<dbReference type="Proteomes" id="UP000076798">
    <property type="component" value="Unassembled WGS sequence"/>
</dbReference>